<evidence type="ECO:0008006" key="2">
    <source>
        <dbReference type="Google" id="ProtNLM"/>
    </source>
</evidence>
<reference evidence="1" key="1">
    <citation type="submission" date="2015-10" db="EMBL/GenBank/DDBJ databases">
        <authorList>
            <person name="Gilbert D.G."/>
        </authorList>
    </citation>
    <scope>NUCLEOTIDE SEQUENCE</scope>
    <source>
        <strain evidence="1">Phyl III-seqv23</strain>
    </source>
</reference>
<name>A0A0S4WKT6_RALSL</name>
<organism evidence="1">
    <name type="scientific">Ralstonia solanacearum</name>
    <name type="common">Pseudomonas solanacearum</name>
    <dbReference type="NCBI Taxonomy" id="305"/>
    <lineage>
        <taxon>Bacteria</taxon>
        <taxon>Pseudomonadati</taxon>
        <taxon>Pseudomonadota</taxon>
        <taxon>Betaproteobacteria</taxon>
        <taxon>Burkholderiales</taxon>
        <taxon>Burkholderiaceae</taxon>
        <taxon>Ralstonia</taxon>
        <taxon>Ralstonia solanacearum species complex</taxon>
    </lineage>
</organism>
<sequence length="448" mass="49675">MSYSAKILWGEGLFLRPQHFQRQDAYHESRLHATAQMIQPYGWGIRHAQFDTDALASGVLRATELSLFFPDGELYFAPQADTLPPPLVLDAIPAGVSELTFHLALYPLQDSGGNYREQPEGTTVSRFVSTDAETADLFTEAESAAITYLKKSVKLVADTEPRDQFIALPIVRVRRTGTGGFELDDSFVAPSLSINASAVLYVRLRRLLDALQAKVNALYGFHREPTKNIIEFRSGDIASFWLLHTANAAFAALSHLYHHPDLHPERLFQEMLRLAGALMTFTKSYTLADLPAYDHDKPGPVFSRLDTIVRELLDTVISTRYFAIALEETRPSFHLGRIDSGKIDDKTSFYLSVSADMPAAELVEAIPARFKVGAPDDVDKLVLSSMPGVPLTYTPQVPPAIPVRPGACYFAVEARGMLYERMLQAQTITIYAPAGIRELKLELIAVTS</sequence>
<gene>
    <name evidence="1" type="ORF">TO10_v1_930003</name>
</gene>
<dbReference type="AlphaFoldDB" id="A0A0S4WKT6"/>
<dbReference type="PANTHER" id="PTHR35566:SF1">
    <property type="entry name" value="TYPE VI SECRETION SYSTEM BASEPLATE COMPONENT TSSK1"/>
    <property type="match status" value="1"/>
</dbReference>
<dbReference type="PANTHER" id="PTHR35566">
    <property type="entry name" value="BLR3599 PROTEIN"/>
    <property type="match status" value="1"/>
</dbReference>
<proteinExistence type="predicted"/>
<dbReference type="InterPro" id="IPR010263">
    <property type="entry name" value="T6SS_TssK"/>
</dbReference>
<protein>
    <recommendedName>
        <fullName evidence="2">Type VI secretion system baseplate subunit TssK</fullName>
    </recommendedName>
</protein>
<accession>A0A0S4WKT6</accession>
<dbReference type="Pfam" id="PF05936">
    <property type="entry name" value="T6SS_VasE"/>
    <property type="match status" value="1"/>
</dbReference>
<evidence type="ECO:0000313" key="1">
    <source>
        <dbReference type="EMBL" id="CUV47320.1"/>
    </source>
</evidence>
<dbReference type="EMBL" id="LN899827">
    <property type="protein sequence ID" value="CUV47320.1"/>
    <property type="molecule type" value="Genomic_DNA"/>
</dbReference>
<dbReference type="NCBIfam" id="TIGR03353">
    <property type="entry name" value="VI_chp_4"/>
    <property type="match status" value="1"/>
</dbReference>